<dbReference type="OrthoDB" id="146201at2157"/>
<comment type="similarity">
    <text evidence="1 4">Belongs to the DNA mismatch repair MutL/HexB family.</text>
</comment>
<dbReference type="Gene3D" id="3.30.1370.100">
    <property type="entry name" value="MutL, C-terminal domain, regulatory subdomain"/>
    <property type="match status" value="1"/>
</dbReference>
<name>A0A3A6QPK2_9EURY</name>
<keyword evidence="8" id="KW-1185">Reference proteome</keyword>
<dbReference type="RefSeq" id="WP_120084433.1">
    <property type="nucleotide sequence ID" value="NZ_QMDW01000008.1"/>
</dbReference>
<comment type="function">
    <text evidence="4">This protein is involved in the repair of mismatches in DNA. It is required for dam-dependent methyl-directed DNA mismatch repair. May act as a 'molecular matchmaker', a protein that promotes the formation of a stable complex between two or more DNA-binding proteins in an ATP-dependent manner without itself being part of a final effector complex.</text>
</comment>
<evidence type="ECO:0000313" key="7">
    <source>
        <dbReference type="EMBL" id="RJX49939.1"/>
    </source>
</evidence>
<dbReference type="SMART" id="SM00853">
    <property type="entry name" value="MutL_C"/>
    <property type="match status" value="1"/>
</dbReference>
<dbReference type="GO" id="GO:0032300">
    <property type="term" value="C:mismatch repair complex"/>
    <property type="evidence" value="ECO:0007669"/>
    <property type="project" value="InterPro"/>
</dbReference>
<dbReference type="InterPro" id="IPR014721">
    <property type="entry name" value="Ribsml_uS5_D2-typ_fold_subgr"/>
</dbReference>
<evidence type="ECO:0000259" key="6">
    <source>
        <dbReference type="SMART" id="SM01340"/>
    </source>
</evidence>
<dbReference type="SUPFAM" id="SSF54211">
    <property type="entry name" value="Ribosomal protein S5 domain 2-like"/>
    <property type="match status" value="1"/>
</dbReference>
<dbReference type="GO" id="GO:0030983">
    <property type="term" value="F:mismatched DNA binding"/>
    <property type="evidence" value="ECO:0007669"/>
    <property type="project" value="InterPro"/>
</dbReference>
<evidence type="ECO:0000256" key="2">
    <source>
        <dbReference type="ARBA" id="ARBA00022763"/>
    </source>
</evidence>
<dbReference type="GO" id="GO:0140664">
    <property type="term" value="F:ATP-dependent DNA damage sensor activity"/>
    <property type="evidence" value="ECO:0007669"/>
    <property type="project" value="InterPro"/>
</dbReference>
<evidence type="ECO:0000256" key="4">
    <source>
        <dbReference type="HAMAP-Rule" id="MF_00149"/>
    </source>
</evidence>
<keyword evidence="2 4" id="KW-0227">DNA damage</keyword>
<dbReference type="Gene3D" id="3.30.1540.20">
    <property type="entry name" value="MutL, C-terminal domain, dimerisation subdomain"/>
    <property type="match status" value="1"/>
</dbReference>
<dbReference type="InterPro" id="IPR020667">
    <property type="entry name" value="DNA_mismatch_repair_MutL"/>
</dbReference>
<proteinExistence type="inferred from homology"/>
<dbReference type="InterPro" id="IPR042121">
    <property type="entry name" value="MutL_C_regsub"/>
</dbReference>
<dbReference type="FunFam" id="3.30.565.10:FF:000003">
    <property type="entry name" value="DNA mismatch repair endonuclease MutL"/>
    <property type="match status" value="1"/>
</dbReference>
<comment type="caution">
    <text evidence="7">The sequence shown here is derived from an EMBL/GenBank/DDBJ whole genome shotgun (WGS) entry which is preliminary data.</text>
</comment>
<dbReference type="Proteomes" id="UP000281564">
    <property type="component" value="Unassembled WGS sequence"/>
</dbReference>
<dbReference type="SUPFAM" id="SSF55874">
    <property type="entry name" value="ATPase domain of HSP90 chaperone/DNA topoisomerase II/histidine kinase"/>
    <property type="match status" value="1"/>
</dbReference>
<dbReference type="InterPro" id="IPR014790">
    <property type="entry name" value="MutL_C"/>
</dbReference>
<dbReference type="InterPro" id="IPR002099">
    <property type="entry name" value="MutL/Mlh/PMS"/>
</dbReference>
<dbReference type="HAMAP" id="MF_00149">
    <property type="entry name" value="DNA_mis_repair"/>
    <property type="match status" value="1"/>
</dbReference>
<dbReference type="Pfam" id="PF08676">
    <property type="entry name" value="MutL_C"/>
    <property type="match status" value="1"/>
</dbReference>
<protein>
    <recommendedName>
        <fullName evidence="4">DNA mismatch repair protein MutL</fullName>
    </recommendedName>
</protein>
<evidence type="ECO:0000313" key="8">
    <source>
        <dbReference type="Proteomes" id="UP000281564"/>
    </source>
</evidence>
<accession>A0A3A6QPK2</accession>
<dbReference type="EMBL" id="QMDW01000008">
    <property type="protein sequence ID" value="RJX49939.1"/>
    <property type="molecule type" value="Genomic_DNA"/>
</dbReference>
<feature type="domain" description="DNA mismatch repair protein S5" evidence="6">
    <location>
        <begin position="209"/>
        <end position="335"/>
    </location>
</feature>
<organism evidence="7 8">
    <name type="scientific">Halonotius pteroides</name>
    <dbReference type="NCBI Taxonomy" id="268735"/>
    <lineage>
        <taxon>Archaea</taxon>
        <taxon>Methanobacteriati</taxon>
        <taxon>Methanobacteriota</taxon>
        <taxon>Stenosarchaea group</taxon>
        <taxon>Halobacteria</taxon>
        <taxon>Halobacteriales</taxon>
        <taxon>Haloferacaceae</taxon>
        <taxon>Halonotius</taxon>
    </lineage>
</organism>
<dbReference type="Gene3D" id="3.30.230.10">
    <property type="match status" value="1"/>
</dbReference>
<dbReference type="InterPro" id="IPR013507">
    <property type="entry name" value="DNA_mismatch_S5_2-like"/>
</dbReference>
<dbReference type="PANTHER" id="PTHR10073:SF12">
    <property type="entry name" value="DNA MISMATCH REPAIR PROTEIN MLH1"/>
    <property type="match status" value="1"/>
</dbReference>
<gene>
    <name evidence="4 7" type="primary">mutL</name>
    <name evidence="7" type="ORF">DP106_07465</name>
</gene>
<dbReference type="InterPro" id="IPR014762">
    <property type="entry name" value="DNA_mismatch_repair_CS"/>
</dbReference>
<dbReference type="Pfam" id="PF01119">
    <property type="entry name" value="DNA_mis_repair"/>
    <property type="match status" value="1"/>
</dbReference>
<dbReference type="InterPro" id="IPR036890">
    <property type="entry name" value="HATPase_C_sf"/>
</dbReference>
<dbReference type="Pfam" id="PF13589">
    <property type="entry name" value="HATPase_c_3"/>
    <property type="match status" value="1"/>
</dbReference>
<dbReference type="SUPFAM" id="SSF118116">
    <property type="entry name" value="DNA mismatch repair protein MutL"/>
    <property type="match status" value="1"/>
</dbReference>
<dbReference type="AlphaFoldDB" id="A0A3A6QPK2"/>
<keyword evidence="7" id="KW-0540">Nuclease</keyword>
<dbReference type="InterPro" id="IPR042120">
    <property type="entry name" value="MutL_C_dimsub"/>
</dbReference>
<dbReference type="GO" id="GO:0016887">
    <property type="term" value="F:ATP hydrolysis activity"/>
    <property type="evidence" value="ECO:0007669"/>
    <property type="project" value="InterPro"/>
</dbReference>
<dbReference type="GO" id="GO:0004519">
    <property type="term" value="F:endonuclease activity"/>
    <property type="evidence" value="ECO:0007669"/>
    <property type="project" value="UniProtKB-KW"/>
</dbReference>
<dbReference type="PANTHER" id="PTHR10073">
    <property type="entry name" value="DNA MISMATCH REPAIR PROTEIN MLH, PMS, MUTL"/>
    <property type="match status" value="1"/>
</dbReference>
<dbReference type="InterPro" id="IPR038973">
    <property type="entry name" value="MutL/Mlh/Pms-like"/>
</dbReference>
<keyword evidence="7" id="KW-0255">Endonuclease</keyword>
<dbReference type="NCBIfam" id="TIGR00585">
    <property type="entry name" value="mutl"/>
    <property type="match status" value="1"/>
</dbReference>
<dbReference type="SMART" id="SM01340">
    <property type="entry name" value="DNA_mis_repair"/>
    <property type="match status" value="1"/>
</dbReference>
<evidence type="ECO:0000259" key="5">
    <source>
        <dbReference type="SMART" id="SM00853"/>
    </source>
</evidence>
<dbReference type="CDD" id="cd16926">
    <property type="entry name" value="HATPase_MutL-MLH-PMS-like"/>
    <property type="match status" value="1"/>
</dbReference>
<dbReference type="InterPro" id="IPR020568">
    <property type="entry name" value="Ribosomal_Su5_D2-typ_SF"/>
</dbReference>
<dbReference type="CDD" id="cd00782">
    <property type="entry name" value="MutL_Trans"/>
    <property type="match status" value="1"/>
</dbReference>
<dbReference type="GO" id="GO:0005524">
    <property type="term" value="F:ATP binding"/>
    <property type="evidence" value="ECO:0007669"/>
    <property type="project" value="InterPro"/>
</dbReference>
<dbReference type="Gene3D" id="3.30.565.10">
    <property type="entry name" value="Histidine kinase-like ATPase, C-terminal domain"/>
    <property type="match status" value="1"/>
</dbReference>
<dbReference type="GO" id="GO:0006298">
    <property type="term" value="P:mismatch repair"/>
    <property type="evidence" value="ECO:0007669"/>
    <property type="project" value="UniProtKB-UniRule"/>
</dbReference>
<sequence length="555" mass="57914">MPPQLTRLDDATVAEIAAGEVISRPARVVSELIDNALDAGANRIDVAVDGDGTEQIRLKDDGHGLSRSDAGLAVQRHTTSKLPADAGASLTAVSTLGFRGEALAAICDCATVEISTNDGDAVGTKLRVENGEPTVADAARGQGTTVTVTDLFADRPARRESLSGPAAEFSRISDRVAAYALAQPDVGFSLRHDGAKTFSTPGGGLRDALLGVYDADVARNATVVEHATDIDIKDGTGSFDLRGILTYPSVTRSTRDHVRVSVAGRPVSDSGLRQAVIDGYGSLLPGDQFPIAAVDIEPPTGAVDPNVHPAKQRVGLRYRDDIEAAVETAVSGALSTADARRVEAAATDLTTELDGVDRSDPFADLQVIGSFRDLYLLCEDDDALLVIDQHAAHERVNYERLQAAVGDDAIPTATLEPAESVSVSPAAASLAEEYADLLATLGFDVEPFGGGTLRVSAVPAPFGRVADAAALRTTLDELAAGESPADPRETLLATLACQPSLKAGAELSTEDAMSLLARLGECEHPFGCPHGRPTVCSIEESTLAAGFDRESTRFE</sequence>
<evidence type="ECO:0000256" key="3">
    <source>
        <dbReference type="ARBA" id="ARBA00023204"/>
    </source>
</evidence>
<feature type="domain" description="MutL C-terminal dimerisation" evidence="5">
    <location>
        <begin position="367"/>
        <end position="507"/>
    </location>
</feature>
<evidence type="ECO:0000256" key="1">
    <source>
        <dbReference type="ARBA" id="ARBA00006082"/>
    </source>
</evidence>
<dbReference type="InterPro" id="IPR037198">
    <property type="entry name" value="MutL_C_sf"/>
</dbReference>
<reference evidence="7 8" key="1">
    <citation type="submission" date="2018-06" db="EMBL/GenBank/DDBJ databases">
        <title>Halonotius sp. F13-13 a new haloarchaeeon isolated from a solar saltern from Isla Cristina, Huelva, Spain.</title>
        <authorList>
            <person name="Duran-Viseras A."/>
            <person name="Sanchez-Porro C."/>
            <person name="Ventosa A."/>
        </authorList>
    </citation>
    <scope>NUCLEOTIDE SEQUENCE [LARGE SCALE GENOMIC DNA]</scope>
    <source>
        <strain evidence="7 8">CECT 7525</strain>
    </source>
</reference>
<dbReference type="PROSITE" id="PS00058">
    <property type="entry name" value="DNA_MISMATCH_REPAIR_1"/>
    <property type="match status" value="1"/>
</dbReference>
<keyword evidence="7" id="KW-0378">Hydrolase</keyword>
<keyword evidence="3 4" id="KW-0234">DNA repair</keyword>